<comment type="caution">
    <text evidence="6">The sequence shown here is derived from an EMBL/GenBank/DDBJ whole genome shotgun (WGS) entry which is preliminary data.</text>
</comment>
<dbReference type="eggNOG" id="KOG0527">
    <property type="taxonomic scope" value="Eukaryota"/>
</dbReference>
<feature type="region of interest" description="Disordered" evidence="4">
    <location>
        <begin position="219"/>
        <end position="276"/>
    </location>
</feature>
<protein>
    <submittedName>
        <fullName evidence="6">Specific transcriptional repressor</fullName>
    </submittedName>
</protein>
<dbReference type="GO" id="GO:0005634">
    <property type="term" value="C:nucleus"/>
    <property type="evidence" value="ECO:0007669"/>
    <property type="project" value="UniProtKB-UniRule"/>
</dbReference>
<dbReference type="InterPro" id="IPR009071">
    <property type="entry name" value="HMG_box_dom"/>
</dbReference>
<dbReference type="CDD" id="cd01389">
    <property type="entry name" value="HMG-box_ROX1-like"/>
    <property type="match status" value="1"/>
</dbReference>
<keyword evidence="1 3" id="KW-0238">DNA-binding</keyword>
<dbReference type="HOGENOM" id="CLU_681543_0_0_1"/>
<dbReference type="RefSeq" id="XP_001828950.2">
    <property type="nucleotide sequence ID" value="XM_001828898.2"/>
</dbReference>
<dbReference type="AlphaFoldDB" id="A8N277"/>
<dbReference type="Pfam" id="PF00505">
    <property type="entry name" value="HMG_box"/>
    <property type="match status" value="1"/>
</dbReference>
<keyword evidence="2 3" id="KW-0539">Nucleus</keyword>
<dbReference type="OrthoDB" id="6247875at2759"/>
<dbReference type="PROSITE" id="PS50118">
    <property type="entry name" value="HMG_BOX_2"/>
    <property type="match status" value="1"/>
</dbReference>
<dbReference type="InterPro" id="IPR036910">
    <property type="entry name" value="HMG_box_dom_sf"/>
</dbReference>
<dbReference type="InterPro" id="IPR051356">
    <property type="entry name" value="SOX/SOX-like_TF"/>
</dbReference>
<feature type="compositionally biased region" description="Pro residues" evidence="4">
    <location>
        <begin position="240"/>
        <end position="250"/>
    </location>
</feature>
<dbReference type="SMART" id="SM00398">
    <property type="entry name" value="HMG"/>
    <property type="match status" value="1"/>
</dbReference>
<feature type="region of interest" description="Disordered" evidence="4">
    <location>
        <begin position="74"/>
        <end position="108"/>
    </location>
</feature>
<feature type="DNA-binding region" description="HMG box" evidence="3">
    <location>
        <begin position="108"/>
        <end position="177"/>
    </location>
</feature>
<evidence type="ECO:0000259" key="5">
    <source>
        <dbReference type="PROSITE" id="PS50118"/>
    </source>
</evidence>
<feature type="domain" description="HMG box" evidence="5">
    <location>
        <begin position="108"/>
        <end position="177"/>
    </location>
</feature>
<dbReference type="FunCoup" id="A8N277">
    <property type="interactions" value="170"/>
</dbReference>
<dbReference type="PANTHER" id="PTHR45789:SF2">
    <property type="entry name" value="FI18025P1"/>
    <property type="match status" value="1"/>
</dbReference>
<dbReference type="PANTHER" id="PTHR45789">
    <property type="entry name" value="FI18025P1"/>
    <property type="match status" value="1"/>
</dbReference>
<dbReference type="Gene3D" id="1.10.30.10">
    <property type="entry name" value="High mobility group box domain"/>
    <property type="match status" value="1"/>
</dbReference>
<dbReference type="VEuPathDB" id="FungiDB:CC1G_03744"/>
<gene>
    <name evidence="6" type="ORF">CC1G_03744</name>
</gene>
<dbReference type="KEGG" id="cci:CC1G_03744"/>
<evidence type="ECO:0000313" key="6">
    <source>
        <dbReference type="EMBL" id="EAU92957.2"/>
    </source>
</evidence>
<sequence>MVHYTQFSLNVFGKSTVYFLRCQSVLTSPLPAANDARYHPYYTGYEARLSPPPPPLLTIENTSYSNANTALTTTKADHDRVASKSQSPGAVDNSSLSPSVPKTRSGRVPRPRNAFMIFRSAFWAEAKITRDVEHDHRHISRIIGHCWNKMSEEEKNVWRRKADEEKIEHEKKYPGYRFCPIQRTKKPIKRKVKRNGEEDLIRCERLADLLLAGKQGDELSDAIKEMPPVTKSTKSASNPDEPPFRSPLLPPLSFDHDRSSGCSSSESSPRTPYFSASAPSLSLELTQHPLDLNYSRRSLSESTKTEHIVFEAPNFPTASYSLYQSQASACALMRSNDLHVESLHSSGHCASYPSTYPRSVVSFYNPFSLCDPEANSAPVLPSPLSSASIMSEPVQWNTAYPFTT</sequence>
<evidence type="ECO:0000256" key="2">
    <source>
        <dbReference type="ARBA" id="ARBA00023242"/>
    </source>
</evidence>
<dbReference type="EMBL" id="AACS02000001">
    <property type="protein sequence ID" value="EAU92957.2"/>
    <property type="molecule type" value="Genomic_DNA"/>
</dbReference>
<dbReference type="SUPFAM" id="SSF47095">
    <property type="entry name" value="HMG-box"/>
    <property type="match status" value="1"/>
</dbReference>
<dbReference type="GO" id="GO:0000981">
    <property type="term" value="F:DNA-binding transcription factor activity, RNA polymerase II-specific"/>
    <property type="evidence" value="ECO:0007669"/>
    <property type="project" value="TreeGrafter"/>
</dbReference>
<keyword evidence="7" id="KW-1185">Reference proteome</keyword>
<dbReference type="GeneID" id="6005376"/>
<proteinExistence type="predicted"/>
<reference evidence="6 7" key="1">
    <citation type="journal article" date="2010" name="Proc. Natl. Acad. Sci. U.S.A.">
        <title>Insights into evolution of multicellular fungi from the assembled chromosomes of the mushroom Coprinopsis cinerea (Coprinus cinereus).</title>
        <authorList>
            <person name="Stajich J.E."/>
            <person name="Wilke S.K."/>
            <person name="Ahren D."/>
            <person name="Au C.H."/>
            <person name="Birren B.W."/>
            <person name="Borodovsky M."/>
            <person name="Burns C."/>
            <person name="Canback B."/>
            <person name="Casselton L.A."/>
            <person name="Cheng C.K."/>
            <person name="Deng J."/>
            <person name="Dietrich F.S."/>
            <person name="Fargo D.C."/>
            <person name="Farman M.L."/>
            <person name="Gathman A.C."/>
            <person name="Goldberg J."/>
            <person name="Guigo R."/>
            <person name="Hoegger P.J."/>
            <person name="Hooker J.B."/>
            <person name="Huggins A."/>
            <person name="James T.Y."/>
            <person name="Kamada T."/>
            <person name="Kilaru S."/>
            <person name="Kodira C."/>
            <person name="Kues U."/>
            <person name="Kupfer D."/>
            <person name="Kwan H.S."/>
            <person name="Lomsadze A."/>
            <person name="Li W."/>
            <person name="Lilly W.W."/>
            <person name="Ma L.J."/>
            <person name="Mackey A.J."/>
            <person name="Manning G."/>
            <person name="Martin F."/>
            <person name="Muraguchi H."/>
            <person name="Natvig D.O."/>
            <person name="Palmerini H."/>
            <person name="Ramesh M.A."/>
            <person name="Rehmeyer C.J."/>
            <person name="Roe B.A."/>
            <person name="Shenoy N."/>
            <person name="Stanke M."/>
            <person name="Ter-Hovhannisyan V."/>
            <person name="Tunlid A."/>
            <person name="Velagapudi R."/>
            <person name="Vision T.J."/>
            <person name="Zeng Q."/>
            <person name="Zolan M.E."/>
            <person name="Pukkila P.J."/>
        </authorList>
    </citation>
    <scope>NUCLEOTIDE SEQUENCE [LARGE SCALE GENOMIC DNA]</scope>
    <source>
        <strain evidence="7">Okayama-7 / 130 / ATCC MYA-4618 / FGSC 9003</strain>
    </source>
</reference>
<dbReference type="InParanoid" id="A8N277"/>
<organism evidence="6 7">
    <name type="scientific">Coprinopsis cinerea (strain Okayama-7 / 130 / ATCC MYA-4618 / FGSC 9003)</name>
    <name type="common">Inky cap fungus</name>
    <name type="synonym">Hormographiella aspergillata</name>
    <dbReference type="NCBI Taxonomy" id="240176"/>
    <lineage>
        <taxon>Eukaryota</taxon>
        <taxon>Fungi</taxon>
        <taxon>Dikarya</taxon>
        <taxon>Basidiomycota</taxon>
        <taxon>Agaricomycotina</taxon>
        <taxon>Agaricomycetes</taxon>
        <taxon>Agaricomycetidae</taxon>
        <taxon>Agaricales</taxon>
        <taxon>Agaricineae</taxon>
        <taxon>Psathyrellaceae</taxon>
        <taxon>Coprinopsis</taxon>
    </lineage>
</organism>
<evidence type="ECO:0000256" key="1">
    <source>
        <dbReference type="ARBA" id="ARBA00023125"/>
    </source>
</evidence>
<evidence type="ECO:0000313" key="7">
    <source>
        <dbReference type="Proteomes" id="UP000001861"/>
    </source>
</evidence>
<dbReference type="GO" id="GO:0000978">
    <property type="term" value="F:RNA polymerase II cis-regulatory region sequence-specific DNA binding"/>
    <property type="evidence" value="ECO:0007669"/>
    <property type="project" value="TreeGrafter"/>
</dbReference>
<dbReference type="Proteomes" id="UP000001861">
    <property type="component" value="Unassembled WGS sequence"/>
</dbReference>
<accession>A8N277</accession>
<evidence type="ECO:0000256" key="3">
    <source>
        <dbReference type="PROSITE-ProRule" id="PRU00267"/>
    </source>
</evidence>
<evidence type="ECO:0000256" key="4">
    <source>
        <dbReference type="SAM" id="MobiDB-lite"/>
    </source>
</evidence>
<name>A8N277_COPC7</name>
<feature type="compositionally biased region" description="Polar residues" evidence="4">
    <location>
        <begin position="83"/>
        <end position="102"/>
    </location>
</feature>